<name>A0A6P1Q770_9GAMM</name>
<sequence>MSVTESKTKLPARTSKNAEAVSETIHPGLDELVSMAPYEYEDLRDCGNDFRHKLNCAVLRYLHIPESWGVNAEYKNEYGGLYPVQCRFTPPGEEFCIALCSPGEITDKWLMILAPYEQSRIYLLKSFARFDSGFINQVLSEAEKLVRNGAGLDQIIYALLACKGGVNG</sequence>
<organism evidence="2 3">
    <name type="scientific">Mixta intestinalis</name>
    <dbReference type="NCBI Taxonomy" id="1615494"/>
    <lineage>
        <taxon>Bacteria</taxon>
        <taxon>Pseudomonadati</taxon>
        <taxon>Pseudomonadota</taxon>
        <taxon>Gammaproteobacteria</taxon>
        <taxon>Enterobacterales</taxon>
        <taxon>Erwiniaceae</taxon>
        <taxon>Mixta</taxon>
    </lineage>
</organism>
<dbReference type="InterPro" id="IPR009385">
    <property type="entry name" value="Plasmid_inh_PsiB"/>
</dbReference>
<reference evidence="2 3" key="1">
    <citation type="submission" date="2018-03" db="EMBL/GenBank/DDBJ databases">
        <title>Pantoea intestinalis SRCM103226 isolated form the mealworm.</title>
        <authorList>
            <person name="Jeong D.-Y."/>
            <person name="Kim J.W."/>
        </authorList>
    </citation>
    <scope>NUCLEOTIDE SEQUENCE [LARGE SCALE GENOMIC DNA]</scope>
    <source>
        <strain evidence="2 3">SRCM103226</strain>
        <plasmid evidence="2 3">unnamed1</plasmid>
    </source>
</reference>
<accession>A0A6P1Q770</accession>
<feature type="region of interest" description="Disordered" evidence="1">
    <location>
        <begin position="1"/>
        <end position="20"/>
    </location>
</feature>
<evidence type="ECO:0000256" key="1">
    <source>
        <dbReference type="SAM" id="MobiDB-lite"/>
    </source>
</evidence>
<dbReference type="Pfam" id="PF06290">
    <property type="entry name" value="PsiB"/>
    <property type="match status" value="1"/>
</dbReference>
<gene>
    <name evidence="2" type="ORF">C7M51_04405</name>
</gene>
<dbReference type="InterPro" id="IPR038131">
    <property type="entry name" value="PsiB-like_sf"/>
</dbReference>
<dbReference type="EMBL" id="CP028272">
    <property type="protein sequence ID" value="QHM74044.1"/>
    <property type="molecule type" value="Genomic_DNA"/>
</dbReference>
<evidence type="ECO:0000313" key="3">
    <source>
        <dbReference type="Proteomes" id="UP000464053"/>
    </source>
</evidence>
<proteinExistence type="predicted"/>
<dbReference type="RefSeq" id="WP_160623791.1">
    <property type="nucleotide sequence ID" value="NZ_CP028272.1"/>
</dbReference>
<dbReference type="NCBIfam" id="NF010255">
    <property type="entry name" value="PRK13701.1"/>
    <property type="match status" value="1"/>
</dbReference>
<evidence type="ECO:0008006" key="4">
    <source>
        <dbReference type="Google" id="ProtNLM"/>
    </source>
</evidence>
<protein>
    <recommendedName>
        <fullName evidence="4">Conjugation system SOS inhibitor PsiB</fullName>
    </recommendedName>
</protein>
<dbReference type="Proteomes" id="UP000464053">
    <property type="component" value="Plasmid unnamed1"/>
</dbReference>
<dbReference type="OrthoDB" id="6488194at2"/>
<keyword evidence="2" id="KW-0614">Plasmid</keyword>
<dbReference type="KEGG" id="mint:C7M51_04405"/>
<dbReference type="AlphaFoldDB" id="A0A6P1Q770"/>
<dbReference type="Gene3D" id="3.40.50.11880">
    <property type="entry name" value="Plasmid SOS inhibition protein"/>
    <property type="match status" value="1"/>
</dbReference>
<geneLocation type="plasmid" evidence="2 3">
    <name>unnamed1</name>
</geneLocation>
<evidence type="ECO:0000313" key="2">
    <source>
        <dbReference type="EMBL" id="QHM74044.1"/>
    </source>
</evidence>
<keyword evidence="3" id="KW-1185">Reference proteome</keyword>